<comment type="catalytic activity">
    <reaction evidence="6 8">
        <text>alpha-D-glucosamine 1-phosphate = D-glucosamine 6-phosphate</text>
        <dbReference type="Rhea" id="RHEA:23424"/>
        <dbReference type="ChEBI" id="CHEBI:58516"/>
        <dbReference type="ChEBI" id="CHEBI:58725"/>
        <dbReference type="EC" id="5.4.2.10"/>
    </reaction>
</comment>
<dbReference type="Pfam" id="PF00408">
    <property type="entry name" value="PGM_PMM_IV"/>
    <property type="match status" value="1"/>
</dbReference>
<evidence type="ECO:0000256" key="4">
    <source>
        <dbReference type="ARBA" id="ARBA00022842"/>
    </source>
</evidence>
<evidence type="ECO:0000256" key="3">
    <source>
        <dbReference type="ARBA" id="ARBA00022723"/>
    </source>
</evidence>
<dbReference type="EMBL" id="AP024525">
    <property type="protein sequence ID" value="BCT77103.1"/>
    <property type="molecule type" value="Genomic_DNA"/>
</dbReference>
<keyword evidence="5 6" id="KW-0413">Isomerase</keyword>
<dbReference type="SUPFAM" id="SSF53738">
    <property type="entry name" value="Phosphoglucomutase, first 3 domains"/>
    <property type="match status" value="3"/>
</dbReference>
<dbReference type="CDD" id="cd05802">
    <property type="entry name" value="GlmM"/>
    <property type="match status" value="1"/>
</dbReference>
<evidence type="ECO:0000256" key="1">
    <source>
        <dbReference type="ARBA" id="ARBA00010231"/>
    </source>
</evidence>
<feature type="binding site" evidence="6">
    <location>
        <position position="241"/>
    </location>
    <ligand>
        <name>Mg(2+)</name>
        <dbReference type="ChEBI" id="CHEBI:18420"/>
    </ligand>
</feature>
<evidence type="ECO:0000259" key="11">
    <source>
        <dbReference type="Pfam" id="PF02879"/>
    </source>
</evidence>
<feature type="domain" description="Alpha-D-phosphohexomutase C-terminal" evidence="9">
    <location>
        <begin position="374"/>
        <end position="439"/>
    </location>
</feature>
<accession>A0ABM7PXS3</accession>
<evidence type="ECO:0000256" key="7">
    <source>
        <dbReference type="RuleBase" id="RU004326"/>
    </source>
</evidence>
<dbReference type="InterPro" id="IPR016066">
    <property type="entry name" value="A-D-PHexomutase_CS"/>
</dbReference>
<dbReference type="InterPro" id="IPR005845">
    <property type="entry name" value="A-D-PHexomutase_a/b/a-II"/>
</dbReference>
<dbReference type="InterPro" id="IPR005844">
    <property type="entry name" value="A-D-PHexomutase_a/b/a-I"/>
</dbReference>
<evidence type="ECO:0000256" key="8">
    <source>
        <dbReference type="RuleBase" id="RU004327"/>
    </source>
</evidence>
<dbReference type="Proteomes" id="UP001319861">
    <property type="component" value="Chromosome"/>
</dbReference>
<feature type="domain" description="Alpha-D-phosphohexomutase alpha/beta/alpha" evidence="10">
    <location>
        <begin position="3"/>
        <end position="138"/>
    </location>
</feature>
<feature type="binding site" evidence="6">
    <location>
        <position position="245"/>
    </location>
    <ligand>
        <name>Mg(2+)</name>
        <dbReference type="ChEBI" id="CHEBI:18420"/>
    </ligand>
</feature>
<dbReference type="SUPFAM" id="SSF55957">
    <property type="entry name" value="Phosphoglucomutase, C-terminal domain"/>
    <property type="match status" value="1"/>
</dbReference>
<evidence type="ECO:0000259" key="12">
    <source>
        <dbReference type="Pfam" id="PF02880"/>
    </source>
</evidence>
<dbReference type="Pfam" id="PF02879">
    <property type="entry name" value="PGM_PMM_II"/>
    <property type="match status" value="1"/>
</dbReference>
<organism evidence="13 14">
    <name type="scientific">Sinomonas cyclohexanicum</name>
    <name type="common">Corynebacterium cyclohexanicum</name>
    <dbReference type="NCBI Taxonomy" id="322009"/>
    <lineage>
        <taxon>Bacteria</taxon>
        <taxon>Bacillati</taxon>
        <taxon>Actinomycetota</taxon>
        <taxon>Actinomycetes</taxon>
        <taxon>Micrococcales</taxon>
        <taxon>Micrococcaceae</taxon>
        <taxon>Sinomonas</taxon>
    </lineage>
</organism>
<dbReference type="InterPro" id="IPR036900">
    <property type="entry name" value="A-D-PHexomutase_C_sf"/>
</dbReference>
<dbReference type="InterPro" id="IPR005846">
    <property type="entry name" value="A-D-PHexomutase_a/b/a-III"/>
</dbReference>
<dbReference type="Gene3D" id="3.30.310.50">
    <property type="entry name" value="Alpha-D-phosphohexomutase, C-terminal domain"/>
    <property type="match status" value="1"/>
</dbReference>
<evidence type="ECO:0000256" key="2">
    <source>
        <dbReference type="ARBA" id="ARBA00022553"/>
    </source>
</evidence>
<feature type="binding site" description="via phosphate group" evidence="6">
    <location>
        <position position="104"/>
    </location>
    <ligand>
        <name>Mg(2+)</name>
        <dbReference type="ChEBI" id="CHEBI:18420"/>
    </ligand>
</feature>
<feature type="active site" description="Phosphoserine intermediate" evidence="6">
    <location>
        <position position="104"/>
    </location>
</feature>
<dbReference type="InterPro" id="IPR016055">
    <property type="entry name" value="A-D-PHexomutase_a/b/a-I/II/III"/>
</dbReference>
<dbReference type="Gene3D" id="3.40.120.10">
    <property type="entry name" value="Alpha-D-Glucose-1,6-Bisphosphate, subunit A, domain 3"/>
    <property type="match status" value="3"/>
</dbReference>
<feature type="modified residue" description="Phosphoserine" evidence="6">
    <location>
        <position position="104"/>
    </location>
</feature>
<dbReference type="Pfam" id="PF02880">
    <property type="entry name" value="PGM_PMM_III"/>
    <property type="match status" value="1"/>
</dbReference>
<evidence type="ECO:0000259" key="10">
    <source>
        <dbReference type="Pfam" id="PF02878"/>
    </source>
</evidence>
<evidence type="ECO:0000256" key="6">
    <source>
        <dbReference type="HAMAP-Rule" id="MF_01554"/>
    </source>
</evidence>
<dbReference type="PRINTS" id="PR00509">
    <property type="entry name" value="PGMPMM"/>
</dbReference>
<proteinExistence type="inferred from homology"/>
<feature type="domain" description="Alpha-D-phosphohexomutase alpha/beta/alpha" evidence="12">
    <location>
        <begin position="258"/>
        <end position="368"/>
    </location>
</feature>
<dbReference type="InterPro" id="IPR050060">
    <property type="entry name" value="Phosphoglucosamine_mutase"/>
</dbReference>
<evidence type="ECO:0000313" key="13">
    <source>
        <dbReference type="EMBL" id="BCT77103.1"/>
    </source>
</evidence>
<dbReference type="InterPro" id="IPR005841">
    <property type="entry name" value="Alpha-D-phosphohexomutase_SF"/>
</dbReference>
<feature type="domain" description="Alpha-D-phosphohexomutase alpha/beta/alpha" evidence="11">
    <location>
        <begin position="159"/>
        <end position="254"/>
    </location>
</feature>
<dbReference type="InterPro" id="IPR005843">
    <property type="entry name" value="A-D-PHexomutase_C"/>
</dbReference>
<dbReference type="PANTHER" id="PTHR42946">
    <property type="entry name" value="PHOSPHOHEXOSE MUTASE"/>
    <property type="match status" value="1"/>
</dbReference>
<feature type="binding site" evidence="6">
    <location>
        <position position="243"/>
    </location>
    <ligand>
        <name>Mg(2+)</name>
        <dbReference type="ChEBI" id="CHEBI:18420"/>
    </ligand>
</feature>
<evidence type="ECO:0000256" key="5">
    <source>
        <dbReference type="ARBA" id="ARBA00023235"/>
    </source>
</evidence>
<comment type="similarity">
    <text evidence="1 6 7">Belongs to the phosphohexose mutase family.</text>
</comment>
<dbReference type="PROSITE" id="PS00710">
    <property type="entry name" value="PGM_PMM"/>
    <property type="match status" value="1"/>
</dbReference>
<comment type="PTM">
    <text evidence="6">Activated by phosphorylation.</text>
</comment>
<sequence>MTRLFGTDGVRGLANGLLDAQLALKLSQAAAVVLGHSQVPDGARPRAVVARDPRISGEFIASAVCAGLASAGVDVYDAGVLPTPAAAYLVADLGADFGVMISASHNPAPDNGIKFFARGGQKLPDEVEDQIEALLQAEPHRPTGAGVGHIQRFSDAEDRYIVHLLTTLPHRLDGLKVVLDCANGAASGCSPQVFKDAGADVTVIGADPDGININDGVGSTHLEKLQAAVVANGADLGIAHDGDADRCLAVDHEGAVVDGDQIMAILGLALKDAGKLRDNVLVATVMSNLGLKLALRDAGVTIRETAVGDRYVLEEMRAGNYSLGGEQSGHVIFSEYATTGDGVLTGLQLAAQVARTGRPLKDLAAVMTRLPQVLINVRGVDKARVSADDGVAAAVAAAETELGETGRVLLRPSGTEPVVRVMVEAADSVTAQAIAERLAGVVQSQLALETA</sequence>
<dbReference type="PANTHER" id="PTHR42946:SF1">
    <property type="entry name" value="PHOSPHOGLUCOMUTASE (ALPHA-D-GLUCOSE-1,6-BISPHOSPHATE-DEPENDENT)"/>
    <property type="match status" value="1"/>
</dbReference>
<protein>
    <recommendedName>
        <fullName evidence="6 8">Phosphoglucosamine mutase</fullName>
        <ecNumber evidence="6 8">5.4.2.10</ecNumber>
    </recommendedName>
</protein>
<comment type="cofactor">
    <cofactor evidence="6">
        <name>Mg(2+)</name>
        <dbReference type="ChEBI" id="CHEBI:18420"/>
    </cofactor>
    <text evidence="6">Binds 1 Mg(2+) ion per subunit.</text>
</comment>
<dbReference type="NCBIfam" id="TIGR01455">
    <property type="entry name" value="glmM"/>
    <property type="match status" value="1"/>
</dbReference>
<dbReference type="EC" id="5.4.2.10" evidence="6 8"/>
<gene>
    <name evidence="6 13" type="primary">glmM</name>
    <name evidence="13" type="ORF">SCMU_29450</name>
</gene>
<evidence type="ECO:0000259" key="9">
    <source>
        <dbReference type="Pfam" id="PF00408"/>
    </source>
</evidence>
<name>A0ABM7PXS3_SINCY</name>
<keyword evidence="4 6" id="KW-0460">Magnesium</keyword>
<dbReference type="InterPro" id="IPR006352">
    <property type="entry name" value="GlmM_bact"/>
</dbReference>
<evidence type="ECO:0000313" key="14">
    <source>
        <dbReference type="Proteomes" id="UP001319861"/>
    </source>
</evidence>
<comment type="function">
    <text evidence="6 8">Catalyzes the conversion of glucosamine-6-phosphate to glucosamine-1-phosphate.</text>
</comment>
<keyword evidence="2 6" id="KW-0597">Phosphoprotein</keyword>
<keyword evidence="3 6" id="KW-0479">Metal-binding</keyword>
<dbReference type="RefSeq" id="WP_229229848.1">
    <property type="nucleotide sequence ID" value="NZ_AP024525.1"/>
</dbReference>
<dbReference type="HAMAP" id="MF_01554_B">
    <property type="entry name" value="GlmM_B"/>
    <property type="match status" value="1"/>
</dbReference>
<keyword evidence="14" id="KW-1185">Reference proteome</keyword>
<reference evidence="13 14" key="1">
    <citation type="journal article" date="2021" name="J. Biosci. Bioeng.">
        <title>Identification and characterization of a chc gene cluster responsible for the aromatization pathway of cyclohexanecarboxylate degradation in Sinomonas cyclohexanicum ATCC 51369.</title>
        <authorList>
            <person name="Yamamoto T."/>
            <person name="Hasegawa Y."/>
            <person name="Lau P.C.K."/>
            <person name="Iwaki H."/>
        </authorList>
    </citation>
    <scope>NUCLEOTIDE SEQUENCE [LARGE SCALE GENOMIC DNA]</scope>
    <source>
        <strain evidence="13 14">ATCC 51369</strain>
    </source>
</reference>
<dbReference type="Pfam" id="PF02878">
    <property type="entry name" value="PGM_PMM_I"/>
    <property type="match status" value="1"/>
</dbReference>